<feature type="domain" description="Hyaluronan/mRNA-binding protein" evidence="2">
    <location>
        <begin position="16"/>
        <end position="50"/>
    </location>
</feature>
<feature type="region of interest" description="Disordered" evidence="1">
    <location>
        <begin position="48"/>
        <end position="90"/>
    </location>
</feature>
<gene>
    <name evidence="3" type="ORF">LPJ61_005833</name>
</gene>
<comment type="caution">
    <text evidence="3">The sequence shown here is derived from an EMBL/GenBank/DDBJ whole genome shotgun (WGS) entry which is preliminary data.</text>
</comment>
<dbReference type="OrthoDB" id="2122308at2759"/>
<dbReference type="Pfam" id="PF04774">
    <property type="entry name" value="HABP4_PAI-RBP1"/>
    <property type="match status" value="1"/>
</dbReference>
<accession>A0A9W7Y3M4</accession>
<feature type="compositionally biased region" description="Basic and acidic residues" evidence="1">
    <location>
        <begin position="80"/>
        <end position="90"/>
    </location>
</feature>
<evidence type="ECO:0000259" key="2">
    <source>
        <dbReference type="Pfam" id="PF04774"/>
    </source>
</evidence>
<dbReference type="EMBL" id="JANBOI010002240">
    <property type="protein sequence ID" value="KAJ1723364.1"/>
    <property type="molecule type" value="Genomic_DNA"/>
</dbReference>
<evidence type="ECO:0000313" key="3">
    <source>
        <dbReference type="EMBL" id="KAJ1723364.1"/>
    </source>
</evidence>
<evidence type="ECO:0000313" key="4">
    <source>
        <dbReference type="Proteomes" id="UP001143981"/>
    </source>
</evidence>
<organism evidence="3 4">
    <name type="scientific">Coemansia biformis</name>
    <dbReference type="NCBI Taxonomy" id="1286918"/>
    <lineage>
        <taxon>Eukaryota</taxon>
        <taxon>Fungi</taxon>
        <taxon>Fungi incertae sedis</taxon>
        <taxon>Zoopagomycota</taxon>
        <taxon>Kickxellomycotina</taxon>
        <taxon>Kickxellomycetes</taxon>
        <taxon>Kickxellales</taxon>
        <taxon>Kickxellaceae</taxon>
        <taxon>Coemansia</taxon>
    </lineage>
</organism>
<reference evidence="3" key="1">
    <citation type="submission" date="2022-07" db="EMBL/GenBank/DDBJ databases">
        <title>Phylogenomic reconstructions and comparative analyses of Kickxellomycotina fungi.</title>
        <authorList>
            <person name="Reynolds N.K."/>
            <person name="Stajich J.E."/>
            <person name="Barry K."/>
            <person name="Grigoriev I.V."/>
            <person name="Crous P."/>
            <person name="Smith M.E."/>
        </authorList>
    </citation>
    <scope>NUCLEOTIDE SEQUENCE</scope>
    <source>
        <strain evidence="3">BCRC 34381</strain>
    </source>
</reference>
<feature type="region of interest" description="Disordered" evidence="1">
    <location>
        <begin position="1"/>
        <end position="35"/>
    </location>
</feature>
<proteinExistence type="predicted"/>
<keyword evidence="4" id="KW-1185">Reference proteome</keyword>
<evidence type="ECO:0000256" key="1">
    <source>
        <dbReference type="SAM" id="MobiDB-lite"/>
    </source>
</evidence>
<dbReference type="AlphaFoldDB" id="A0A9W7Y3M4"/>
<sequence>MSAGALTKEHHLARNGAGPRGSVKREGSGRFNWGTSADQVRDVEYLDDVDVSGGTLQDDPLSQPARPPAKVNASVAEPEAFEKAKRNSSP</sequence>
<dbReference type="Proteomes" id="UP001143981">
    <property type="component" value="Unassembled WGS sequence"/>
</dbReference>
<feature type="non-terminal residue" evidence="3">
    <location>
        <position position="90"/>
    </location>
</feature>
<dbReference type="InterPro" id="IPR006861">
    <property type="entry name" value="HABP4_PAIRBP1-bd"/>
</dbReference>
<name>A0A9W7Y3M4_9FUNG</name>
<protein>
    <recommendedName>
        <fullName evidence="2">Hyaluronan/mRNA-binding protein domain-containing protein</fullName>
    </recommendedName>
</protein>